<proteinExistence type="inferred from homology"/>
<evidence type="ECO:0000256" key="3">
    <source>
        <dbReference type="ARBA" id="ARBA00022679"/>
    </source>
</evidence>
<keyword evidence="5" id="KW-0479">Metal-binding</keyword>
<keyword evidence="7" id="KW-0067">ATP-binding</keyword>
<evidence type="ECO:0000256" key="4">
    <source>
        <dbReference type="ARBA" id="ARBA00022695"/>
    </source>
</evidence>
<dbReference type="GO" id="GO:0005524">
    <property type="term" value="F:ATP binding"/>
    <property type="evidence" value="ECO:0007669"/>
    <property type="project" value="UniProtKB-KW"/>
</dbReference>
<sequence>FVHGVMNTDNTTLSGETIDYGPCAFLDGFDAARVFSSIDQGGRYAYGNQPVVMEWNLARLAEALLPLLADEEEQAVAIAVEALRTFRGRYSAAWTAGMRAKLGLPTAVDDAEVAQLSTDLLTLLQAGRTDYTACFRGLGAAARGDVERVRALVLDLAGIDAWLERWRALGPDADAMDRVNPVYVPRNHLVEEALTAATAGELEPVERLLDVLSRPFDERPGLEAHAAPTSADFGGAYRTFCGT</sequence>
<keyword evidence="3" id="KW-0808">Transferase</keyword>
<evidence type="ECO:0000256" key="1">
    <source>
        <dbReference type="ARBA" id="ARBA00001946"/>
    </source>
</evidence>
<keyword evidence="6" id="KW-0547">Nucleotide-binding</keyword>
<dbReference type="GO" id="GO:0070733">
    <property type="term" value="F:AMPylase activity"/>
    <property type="evidence" value="ECO:0007669"/>
    <property type="project" value="TreeGrafter"/>
</dbReference>
<dbReference type="InterPro" id="IPR003846">
    <property type="entry name" value="SelO"/>
</dbReference>
<dbReference type="Pfam" id="PF02696">
    <property type="entry name" value="SelO"/>
    <property type="match status" value="1"/>
</dbReference>
<dbReference type="GO" id="GO:0046872">
    <property type="term" value="F:metal ion binding"/>
    <property type="evidence" value="ECO:0007669"/>
    <property type="project" value="UniProtKB-KW"/>
</dbReference>
<evidence type="ECO:0000256" key="6">
    <source>
        <dbReference type="ARBA" id="ARBA00022741"/>
    </source>
</evidence>
<evidence type="ECO:0000256" key="2">
    <source>
        <dbReference type="ARBA" id="ARBA00009747"/>
    </source>
</evidence>
<dbReference type="EMBL" id="CADCVP010000300">
    <property type="protein sequence ID" value="CAA9515103.1"/>
    <property type="molecule type" value="Genomic_DNA"/>
</dbReference>
<dbReference type="AlphaFoldDB" id="A0A6J4T6Q9"/>
<comment type="similarity">
    <text evidence="2">Belongs to the SELO family.</text>
</comment>
<reference evidence="9" key="1">
    <citation type="submission" date="2020-02" db="EMBL/GenBank/DDBJ databases">
        <authorList>
            <person name="Meier V. D."/>
        </authorList>
    </citation>
    <scope>NUCLEOTIDE SEQUENCE</scope>
    <source>
        <strain evidence="9">AVDCRST_MAG69</strain>
    </source>
</reference>
<protein>
    <submittedName>
        <fullName evidence="9">Selenoprotein O and cysteine-containing homologs</fullName>
    </submittedName>
</protein>
<keyword evidence="4" id="KW-0548">Nucleotidyltransferase</keyword>
<comment type="cofactor">
    <cofactor evidence="1">
        <name>Mg(2+)</name>
        <dbReference type="ChEBI" id="CHEBI:18420"/>
    </cofactor>
</comment>
<organism evidence="9">
    <name type="scientific">uncultured Solirubrobacteraceae bacterium</name>
    <dbReference type="NCBI Taxonomy" id="1162706"/>
    <lineage>
        <taxon>Bacteria</taxon>
        <taxon>Bacillati</taxon>
        <taxon>Actinomycetota</taxon>
        <taxon>Thermoleophilia</taxon>
        <taxon>Solirubrobacterales</taxon>
        <taxon>Solirubrobacteraceae</taxon>
        <taxon>environmental samples</taxon>
    </lineage>
</organism>
<evidence type="ECO:0000313" key="9">
    <source>
        <dbReference type="EMBL" id="CAA9515103.1"/>
    </source>
</evidence>
<evidence type="ECO:0000256" key="8">
    <source>
        <dbReference type="ARBA" id="ARBA00022842"/>
    </source>
</evidence>
<feature type="non-terminal residue" evidence="9">
    <location>
        <position position="1"/>
    </location>
</feature>
<accession>A0A6J4T6Q9</accession>
<name>A0A6J4T6Q9_9ACTN</name>
<dbReference type="PANTHER" id="PTHR32057:SF14">
    <property type="entry name" value="PROTEIN ADENYLYLTRANSFERASE SELO, MITOCHONDRIAL"/>
    <property type="match status" value="1"/>
</dbReference>
<keyword evidence="8" id="KW-0460">Magnesium</keyword>
<evidence type="ECO:0000256" key="7">
    <source>
        <dbReference type="ARBA" id="ARBA00022840"/>
    </source>
</evidence>
<evidence type="ECO:0000256" key="5">
    <source>
        <dbReference type="ARBA" id="ARBA00022723"/>
    </source>
</evidence>
<gene>
    <name evidence="9" type="ORF">AVDCRST_MAG69-2720</name>
</gene>
<dbReference type="PANTHER" id="PTHR32057">
    <property type="entry name" value="PROTEIN ADENYLYLTRANSFERASE SELO, MITOCHONDRIAL"/>
    <property type="match status" value="1"/>
</dbReference>